<dbReference type="EMBL" id="JPKY01000030">
    <property type="protein sequence ID" value="KFH45590.1"/>
    <property type="molecule type" value="Genomic_DNA"/>
</dbReference>
<evidence type="ECO:0000256" key="1">
    <source>
        <dbReference type="SAM" id="MobiDB-lite"/>
    </source>
</evidence>
<proteinExistence type="predicted"/>
<gene>
    <name evidence="2" type="ORF">ACRE_036420</name>
</gene>
<evidence type="ECO:0000313" key="2">
    <source>
        <dbReference type="EMBL" id="KFH45590.1"/>
    </source>
</evidence>
<evidence type="ECO:0000313" key="3">
    <source>
        <dbReference type="Proteomes" id="UP000029964"/>
    </source>
</evidence>
<protein>
    <submittedName>
        <fullName evidence="2">Uncharacterized protein</fullName>
    </submittedName>
</protein>
<reference evidence="3" key="1">
    <citation type="journal article" date="2014" name="Genome Announc.">
        <title>Genome sequence and annotation of Acremonium chrysogenum, producer of the beta-lactam antibiotic cephalosporin C.</title>
        <authorList>
            <person name="Terfehr D."/>
            <person name="Dahlmann T.A."/>
            <person name="Specht T."/>
            <person name="Zadra I."/>
            <person name="Kuernsteiner H."/>
            <person name="Kueck U."/>
        </authorList>
    </citation>
    <scope>NUCLEOTIDE SEQUENCE [LARGE SCALE GENOMIC DNA]</scope>
    <source>
        <strain evidence="3">ATCC 11550 / CBS 779.69 / DSM 880 / IAM 14645 / JCM 23072 / IMI 49137</strain>
    </source>
</reference>
<dbReference type="HOGENOM" id="CLU_2412723_0_0_1"/>
<keyword evidence="3" id="KW-1185">Reference proteome</keyword>
<name>A0A086T8A8_HAPC1</name>
<organism evidence="2 3">
    <name type="scientific">Hapsidospora chrysogenum (strain ATCC 11550 / CBS 779.69 / DSM 880 / IAM 14645 / JCM 23072 / IMI 49137)</name>
    <name type="common">Acremonium chrysogenum</name>
    <dbReference type="NCBI Taxonomy" id="857340"/>
    <lineage>
        <taxon>Eukaryota</taxon>
        <taxon>Fungi</taxon>
        <taxon>Dikarya</taxon>
        <taxon>Ascomycota</taxon>
        <taxon>Pezizomycotina</taxon>
        <taxon>Sordariomycetes</taxon>
        <taxon>Hypocreomycetidae</taxon>
        <taxon>Hypocreales</taxon>
        <taxon>Bionectriaceae</taxon>
        <taxon>Hapsidospora</taxon>
    </lineage>
</organism>
<dbReference type="AlphaFoldDB" id="A0A086T8A8"/>
<dbReference type="Proteomes" id="UP000029964">
    <property type="component" value="Unassembled WGS sequence"/>
</dbReference>
<accession>A0A086T8A8</accession>
<sequence length="92" mass="10066">MTSSRAYPRQQEKISPLKHGIQDKKRTAKTDWGAIQMKFHIIILSITAALFAQEAAAACNELVCVSNCKAKWGSLASGYCDSKGKCICTFPV</sequence>
<comment type="caution">
    <text evidence="2">The sequence shown here is derived from an EMBL/GenBank/DDBJ whole genome shotgun (WGS) entry which is preliminary data.</text>
</comment>
<feature type="region of interest" description="Disordered" evidence="1">
    <location>
        <begin position="1"/>
        <end position="24"/>
    </location>
</feature>